<evidence type="ECO:0000313" key="2">
    <source>
        <dbReference type="EMBL" id="KAG5986175.1"/>
    </source>
</evidence>
<dbReference type="EMBL" id="SRPW01003744">
    <property type="protein sequence ID" value="KAG5986175.1"/>
    <property type="molecule type" value="Genomic_DNA"/>
</dbReference>
<organism evidence="2 3">
    <name type="scientific">Claviceps pusilla</name>
    <dbReference type="NCBI Taxonomy" id="123648"/>
    <lineage>
        <taxon>Eukaryota</taxon>
        <taxon>Fungi</taxon>
        <taxon>Dikarya</taxon>
        <taxon>Ascomycota</taxon>
        <taxon>Pezizomycotina</taxon>
        <taxon>Sordariomycetes</taxon>
        <taxon>Hypocreomycetidae</taxon>
        <taxon>Hypocreales</taxon>
        <taxon>Clavicipitaceae</taxon>
        <taxon>Claviceps</taxon>
    </lineage>
</organism>
<dbReference type="Proteomes" id="UP000748025">
    <property type="component" value="Unassembled WGS sequence"/>
</dbReference>
<feature type="compositionally biased region" description="Polar residues" evidence="1">
    <location>
        <begin position="40"/>
        <end position="52"/>
    </location>
</feature>
<feature type="region of interest" description="Disordered" evidence="1">
    <location>
        <begin position="1"/>
        <end position="20"/>
    </location>
</feature>
<gene>
    <name evidence="2" type="ORF">E4U43_005629</name>
</gene>
<evidence type="ECO:0000313" key="3">
    <source>
        <dbReference type="Proteomes" id="UP000748025"/>
    </source>
</evidence>
<keyword evidence="3" id="KW-1185">Reference proteome</keyword>
<sequence length="86" mass="9352">MEMMETISNKHMKNDDQMHQDGRVRTAAYTLPRAGARQGASLSSVPDSSSRQLAHVTVPPRDALLDPRAVHPECVTGDVSLCLAHS</sequence>
<evidence type="ECO:0000256" key="1">
    <source>
        <dbReference type="SAM" id="MobiDB-lite"/>
    </source>
</evidence>
<name>A0A9P7SW79_9HYPO</name>
<protein>
    <submittedName>
        <fullName evidence="2">Uncharacterized protein</fullName>
    </submittedName>
</protein>
<dbReference type="AlphaFoldDB" id="A0A9P7SW79"/>
<reference evidence="2" key="1">
    <citation type="journal article" date="2020" name="bioRxiv">
        <title>Whole genome comparisons of ergot fungi reveals the divergence and evolution of species within the genus Claviceps are the result of varying mechanisms driving genome evolution and host range expansion.</title>
        <authorList>
            <person name="Wyka S.A."/>
            <person name="Mondo S.J."/>
            <person name="Liu M."/>
            <person name="Dettman J."/>
            <person name="Nalam V."/>
            <person name="Broders K.D."/>
        </authorList>
    </citation>
    <scope>NUCLEOTIDE SEQUENCE</scope>
    <source>
        <strain evidence="2">CCC 602</strain>
    </source>
</reference>
<feature type="region of interest" description="Disordered" evidence="1">
    <location>
        <begin position="35"/>
        <end position="54"/>
    </location>
</feature>
<feature type="non-terminal residue" evidence="2">
    <location>
        <position position="86"/>
    </location>
</feature>
<comment type="caution">
    <text evidence="2">The sequence shown here is derived from an EMBL/GenBank/DDBJ whole genome shotgun (WGS) entry which is preliminary data.</text>
</comment>
<proteinExistence type="predicted"/>
<accession>A0A9P7SW79</accession>